<dbReference type="GO" id="GO:0015288">
    <property type="term" value="F:porin activity"/>
    <property type="evidence" value="ECO:0007669"/>
    <property type="project" value="UniProtKB-KW"/>
</dbReference>
<keyword evidence="9 11" id="KW-0998">Cell outer membrane</keyword>
<comment type="similarity">
    <text evidence="10">Belongs to the Omp25/RopB family.</text>
</comment>
<keyword evidence="7 11" id="KW-0626">Porin</keyword>
<proteinExistence type="inferred from homology"/>
<evidence type="ECO:0000256" key="8">
    <source>
        <dbReference type="ARBA" id="ARBA00023136"/>
    </source>
</evidence>
<keyword evidence="3 11" id="KW-1134">Transmembrane beta strand</keyword>
<evidence type="ECO:0000256" key="3">
    <source>
        <dbReference type="ARBA" id="ARBA00022452"/>
    </source>
</evidence>
<evidence type="ECO:0000256" key="11">
    <source>
        <dbReference type="RuleBase" id="RU364005"/>
    </source>
</evidence>
<comment type="subcellular location">
    <subcellularLocation>
        <location evidence="11">Cell outer membrane</location>
        <topology evidence="11">Multi-pass membrane protein</topology>
    </subcellularLocation>
</comment>
<evidence type="ECO:0000313" key="13">
    <source>
        <dbReference type="Proteomes" id="UP000014026"/>
    </source>
</evidence>
<keyword evidence="5 11" id="KW-0732">Signal</keyword>
<dbReference type="PANTHER" id="PTHR34001:SF3">
    <property type="entry name" value="BLL7405 PROTEIN"/>
    <property type="match status" value="1"/>
</dbReference>
<dbReference type="Gene3D" id="2.40.160.20">
    <property type="match status" value="1"/>
</dbReference>
<dbReference type="STRING" id="1094492.m02_01760"/>
<comment type="similarity">
    <text evidence="1 11">Belongs to the alphaproteobacteria porin family.</text>
</comment>
<dbReference type="AlphaFoldDB" id="N6UPG7"/>
<keyword evidence="2 11" id="KW-0813">Transport</keyword>
<evidence type="ECO:0000256" key="9">
    <source>
        <dbReference type="ARBA" id="ARBA00023237"/>
    </source>
</evidence>
<evidence type="ECO:0000256" key="5">
    <source>
        <dbReference type="ARBA" id="ARBA00022729"/>
    </source>
</evidence>
<feature type="signal peptide" evidence="11">
    <location>
        <begin position="1"/>
        <end position="22"/>
    </location>
</feature>
<reference evidence="12 13" key="1">
    <citation type="journal article" date="2013" name="PLoS Genet.">
        <title>A gene transfer agent and a dynamic repertoire of secretion systems hold the keys to the explosive radiation of the emerging pathogen Bartonella.</title>
        <authorList>
            <person name="Guy L."/>
            <person name="Nystedt B."/>
            <person name="Toft C."/>
            <person name="Zaremba-Niedzwiedzka K."/>
            <person name="Berglund E.C."/>
            <person name="Granberg F."/>
            <person name="Naslund K."/>
            <person name="Eriksson A.S."/>
            <person name="Andersson S.G."/>
        </authorList>
    </citation>
    <scope>NUCLEOTIDE SEQUENCE [LARGE SCALE GENOMIC DNA]</scope>
    <source>
        <strain evidence="13">m02</strain>
    </source>
</reference>
<dbReference type="PATRIC" id="fig|1094492.3.peg.184"/>
<dbReference type="RefSeq" id="WP_010702001.1">
    <property type="nucleotide sequence ID" value="NZ_KB915624.1"/>
</dbReference>
<evidence type="ECO:0000256" key="6">
    <source>
        <dbReference type="ARBA" id="ARBA00023065"/>
    </source>
</evidence>
<comment type="caution">
    <text evidence="12">The sequence shown here is derived from an EMBL/GenBank/DDBJ whole genome shotgun (WGS) entry which is preliminary data.</text>
</comment>
<dbReference type="HOGENOM" id="CLU_037100_4_2_5"/>
<sequence>MYMKYLMTVSVFVLLAPSVVQAENGIIPQESMSVVPSVVVTPAFSWTGFYFGGQFGVFSSKTDLSSNHLENGSIEKWALIRKDFMPKLSGVVGGFYAGFNVDLSNGFILGVDTDIVLSGKKDIKTTNINNYGANEELKNESIIRDCEGMVATFGCSTVKDYNENAISGIKFATYNHTLKQKWVGATRVRIGFGSRVMPYIAGGISYTQLQGILLRSSEEQGQIVNDTVRETRTMIGYILGAGVDFAMIDNIILRTEYRYSDFGKKKFAKGGVECSYKANDFRVGVAYKF</sequence>
<dbReference type="GO" id="GO:0009279">
    <property type="term" value="C:cell outer membrane"/>
    <property type="evidence" value="ECO:0007669"/>
    <property type="project" value="UniProtKB-SubCell"/>
</dbReference>
<evidence type="ECO:0000256" key="2">
    <source>
        <dbReference type="ARBA" id="ARBA00022448"/>
    </source>
</evidence>
<dbReference type="PANTHER" id="PTHR34001">
    <property type="entry name" value="BLL7405 PROTEIN"/>
    <property type="match status" value="1"/>
</dbReference>
<organism evidence="12 13">
    <name type="scientific">Bartonella bovis m02</name>
    <dbReference type="NCBI Taxonomy" id="1094492"/>
    <lineage>
        <taxon>Bacteria</taxon>
        <taxon>Pseudomonadati</taxon>
        <taxon>Pseudomonadota</taxon>
        <taxon>Alphaproteobacteria</taxon>
        <taxon>Hyphomicrobiales</taxon>
        <taxon>Bartonellaceae</taxon>
        <taxon>Bartonella</taxon>
    </lineage>
</organism>
<keyword evidence="8 11" id="KW-0472">Membrane</keyword>
<comment type="domain">
    <text evidence="11">Consists of 16-stranded beta-barrel sheets, with large surface-exposed loops, that form a transmembrane pore at the center of each barrel. The pore is partially ocluded by a peptide loop that folds into the pore lumen.</text>
</comment>
<evidence type="ECO:0000256" key="4">
    <source>
        <dbReference type="ARBA" id="ARBA00022692"/>
    </source>
</evidence>
<dbReference type="InterPro" id="IPR003684">
    <property type="entry name" value="Porin_alphabac"/>
</dbReference>
<dbReference type="SUPFAM" id="SSF56925">
    <property type="entry name" value="OMPA-like"/>
    <property type="match status" value="1"/>
</dbReference>
<feature type="chain" id="PRO_5041019466" description="Porin" evidence="11">
    <location>
        <begin position="23"/>
        <end position="289"/>
    </location>
</feature>
<dbReference type="Proteomes" id="UP000014026">
    <property type="component" value="Unassembled WGS sequence"/>
</dbReference>
<dbReference type="GO" id="GO:0006811">
    <property type="term" value="P:monoatomic ion transport"/>
    <property type="evidence" value="ECO:0007669"/>
    <property type="project" value="UniProtKB-KW"/>
</dbReference>
<dbReference type="GO" id="GO:0046930">
    <property type="term" value="C:pore complex"/>
    <property type="evidence" value="ECO:0007669"/>
    <property type="project" value="UniProtKB-KW"/>
</dbReference>
<keyword evidence="4 11" id="KW-0812">Transmembrane</keyword>
<keyword evidence="6 11" id="KW-0406">Ion transport</keyword>
<dbReference type="Pfam" id="PF02530">
    <property type="entry name" value="Porin_2"/>
    <property type="match status" value="1"/>
</dbReference>
<evidence type="ECO:0000256" key="1">
    <source>
        <dbReference type="ARBA" id="ARBA00009521"/>
    </source>
</evidence>
<accession>N6UPG7</accession>
<evidence type="ECO:0000313" key="12">
    <source>
        <dbReference type="EMBL" id="ENN94249.1"/>
    </source>
</evidence>
<gene>
    <name evidence="12" type="primary">hbp3</name>
    <name evidence="12" type="ORF">m02_01760</name>
</gene>
<dbReference type="EMBL" id="AGWB01000001">
    <property type="protein sequence ID" value="ENN94249.1"/>
    <property type="molecule type" value="Genomic_DNA"/>
</dbReference>
<dbReference type="InterPro" id="IPR051692">
    <property type="entry name" value="OMP-like"/>
</dbReference>
<protein>
    <recommendedName>
        <fullName evidence="11">Porin</fullName>
    </recommendedName>
</protein>
<evidence type="ECO:0000256" key="10">
    <source>
        <dbReference type="ARBA" id="ARBA00038306"/>
    </source>
</evidence>
<name>N6UPG7_9HYPH</name>
<dbReference type="InterPro" id="IPR011250">
    <property type="entry name" value="OMP/PagP_B-barrel"/>
</dbReference>
<evidence type="ECO:0000256" key="7">
    <source>
        <dbReference type="ARBA" id="ARBA00023114"/>
    </source>
</evidence>
<comment type="function">
    <text evidence="11">Forms passive diffusion pores that allow small molecular weight hydrophilic materials across the outer membrane.</text>
</comment>